<dbReference type="Proteomes" id="UP000515140">
    <property type="component" value="Unplaced"/>
</dbReference>
<protein>
    <submittedName>
        <fullName evidence="3">Peptidyl-prolyl cis-trans isomerase FKBP1B isoform X3</fullName>
    </submittedName>
</protein>
<evidence type="ECO:0000313" key="3">
    <source>
        <dbReference type="RefSeq" id="XP_020833661.1"/>
    </source>
</evidence>
<accession>A0A6P5JQX3</accession>
<dbReference type="GeneID" id="110202041"/>
<evidence type="ECO:0000313" key="2">
    <source>
        <dbReference type="Proteomes" id="UP000515140"/>
    </source>
</evidence>
<name>A0A6P5JQX3_PHACI</name>
<feature type="compositionally biased region" description="Polar residues" evidence="1">
    <location>
        <begin position="50"/>
        <end position="61"/>
    </location>
</feature>
<keyword evidence="3" id="KW-0413">Isomerase</keyword>
<reference evidence="3" key="1">
    <citation type="submission" date="2025-08" db="UniProtKB">
        <authorList>
            <consortium name="RefSeq"/>
        </authorList>
    </citation>
    <scope>IDENTIFICATION</scope>
    <source>
        <tissue evidence="3">Spleen</tissue>
    </source>
</reference>
<dbReference type="GO" id="GO:0016853">
    <property type="term" value="F:isomerase activity"/>
    <property type="evidence" value="ECO:0007669"/>
    <property type="project" value="UniProtKB-KW"/>
</dbReference>
<dbReference type="RefSeq" id="XP_020833661.1">
    <property type="nucleotide sequence ID" value="XM_020978002.1"/>
</dbReference>
<evidence type="ECO:0000256" key="1">
    <source>
        <dbReference type="SAM" id="MobiDB-lite"/>
    </source>
</evidence>
<dbReference type="AlphaFoldDB" id="A0A6P5JQX3"/>
<feature type="region of interest" description="Disordered" evidence="1">
    <location>
        <begin position="50"/>
        <end position="86"/>
    </location>
</feature>
<feature type="compositionally biased region" description="Polar residues" evidence="1">
    <location>
        <begin position="69"/>
        <end position="83"/>
    </location>
</feature>
<keyword evidence="2" id="KW-1185">Reference proteome</keyword>
<gene>
    <name evidence="3" type="primary">FKBP1B</name>
</gene>
<dbReference type="CTD" id="2281"/>
<organism evidence="2 3">
    <name type="scientific">Phascolarctos cinereus</name>
    <name type="common">Koala</name>
    <dbReference type="NCBI Taxonomy" id="38626"/>
    <lineage>
        <taxon>Eukaryota</taxon>
        <taxon>Metazoa</taxon>
        <taxon>Chordata</taxon>
        <taxon>Craniata</taxon>
        <taxon>Vertebrata</taxon>
        <taxon>Euteleostomi</taxon>
        <taxon>Mammalia</taxon>
        <taxon>Metatheria</taxon>
        <taxon>Diprotodontia</taxon>
        <taxon>Phascolarctidae</taxon>
        <taxon>Phascolarctos</taxon>
    </lineage>
</organism>
<sequence>MGVEIETISPGDGRTFPKKGQTCVVHYTDPSANSVTRSPSCSQCPAYRCSSSPSVPRTTLSAPGGVRPSQGSHPARSLSSAQHHPSLMVAKDGIRFLATNSHC</sequence>
<proteinExistence type="predicted"/>